<accession>A0A930YKU8</accession>
<keyword evidence="3" id="KW-1185">Reference proteome</keyword>
<dbReference type="SUPFAM" id="SSF53649">
    <property type="entry name" value="Alkaline phosphatase-like"/>
    <property type="match status" value="1"/>
</dbReference>
<dbReference type="Gene3D" id="3.40.720.10">
    <property type="entry name" value="Alkaline Phosphatase, subunit A"/>
    <property type="match status" value="1"/>
</dbReference>
<protein>
    <submittedName>
        <fullName evidence="2">Alkaline phosphatase family protein</fullName>
    </submittedName>
</protein>
<gene>
    <name evidence="2" type="ORF">ISU07_12665</name>
</gene>
<dbReference type="RefSeq" id="WP_194707170.1">
    <property type="nucleotide sequence ID" value="NZ_JADKPN010000007.1"/>
</dbReference>
<dbReference type="PANTHER" id="PTHR10151">
    <property type="entry name" value="ECTONUCLEOTIDE PYROPHOSPHATASE/PHOSPHODIESTERASE"/>
    <property type="match status" value="1"/>
</dbReference>
<feature type="signal peptide" evidence="1">
    <location>
        <begin position="1"/>
        <end position="26"/>
    </location>
</feature>
<comment type="caution">
    <text evidence="2">The sequence shown here is derived from an EMBL/GenBank/DDBJ whole genome shotgun (WGS) entry which is preliminary data.</text>
</comment>
<evidence type="ECO:0000313" key="2">
    <source>
        <dbReference type="EMBL" id="MBF4763980.1"/>
    </source>
</evidence>
<dbReference type="Pfam" id="PF01663">
    <property type="entry name" value="Phosphodiest"/>
    <property type="match status" value="1"/>
</dbReference>
<dbReference type="AlphaFoldDB" id="A0A930YKU8"/>
<feature type="chain" id="PRO_5038084721" evidence="1">
    <location>
        <begin position="27"/>
        <end position="339"/>
    </location>
</feature>
<dbReference type="GO" id="GO:0016787">
    <property type="term" value="F:hydrolase activity"/>
    <property type="evidence" value="ECO:0007669"/>
    <property type="project" value="UniProtKB-ARBA"/>
</dbReference>
<evidence type="ECO:0000313" key="3">
    <source>
        <dbReference type="Proteomes" id="UP000640489"/>
    </source>
</evidence>
<name>A0A930YKU8_9ACTN</name>
<dbReference type="InterPro" id="IPR017850">
    <property type="entry name" value="Alkaline_phosphatase_core_sf"/>
</dbReference>
<proteinExistence type="predicted"/>
<dbReference type="PANTHER" id="PTHR10151:SF120">
    <property type="entry name" value="BIS(5'-ADENOSYL)-TRIPHOSPHATASE"/>
    <property type="match status" value="1"/>
</dbReference>
<sequence>MRSPSRATFAAAVLGLVLGAAPVAGASPAPEASRQAPEITRVLVISVDGLNPDAITQLGEAGTPMFHLMMREGAWTFNARTEVEQTVTLPNHTSMLTSRRVDKALGGHGVTWDDDRLVPRTVQAAAGHPVASVFSRLEHAGLSTAMFATKTKFSLYPRSWPAIDRSLILLDQRELRRKAGGDLSDRTRAFTFVHFSAPDLAGHASGWMSPAYLTAVRKTDRQIDRLFSVLFRDPAQRDHTLLIVTSDHGGQGTSHSTASAYADYRIPFLVMGGGVPAGVDLYSLNPTYADPGTARPGYAAPRQPIRNGDVGNLVLDVLGFPAIPGSELDAAQDLEITAP</sequence>
<evidence type="ECO:0000256" key="1">
    <source>
        <dbReference type="SAM" id="SignalP"/>
    </source>
</evidence>
<dbReference type="Proteomes" id="UP000640489">
    <property type="component" value="Unassembled WGS sequence"/>
</dbReference>
<dbReference type="EMBL" id="JADKPN010000007">
    <property type="protein sequence ID" value="MBF4763980.1"/>
    <property type="molecule type" value="Genomic_DNA"/>
</dbReference>
<reference evidence="2" key="1">
    <citation type="submission" date="2020-11" db="EMBL/GenBank/DDBJ databases">
        <title>Nocardioides sp. nov., isolated from Soil of Cynanchum wilfordii Hemsley rhizosphere.</title>
        <authorList>
            <person name="Lee J.-S."/>
            <person name="Suh M.K."/>
            <person name="Kim J.-S."/>
        </authorList>
    </citation>
    <scope>NUCLEOTIDE SEQUENCE</scope>
    <source>
        <strain evidence="2">KCTC 19275</strain>
    </source>
</reference>
<organism evidence="2 3">
    <name type="scientific">Nocardioides islandensis</name>
    <dbReference type="NCBI Taxonomy" id="433663"/>
    <lineage>
        <taxon>Bacteria</taxon>
        <taxon>Bacillati</taxon>
        <taxon>Actinomycetota</taxon>
        <taxon>Actinomycetes</taxon>
        <taxon>Propionibacteriales</taxon>
        <taxon>Nocardioidaceae</taxon>
        <taxon>Nocardioides</taxon>
    </lineage>
</organism>
<dbReference type="InterPro" id="IPR002591">
    <property type="entry name" value="Phosphodiest/P_Trfase"/>
</dbReference>
<keyword evidence="1" id="KW-0732">Signal</keyword>